<dbReference type="Proteomes" id="UP001295444">
    <property type="component" value="Chromosome 07"/>
</dbReference>
<dbReference type="InterPro" id="IPR025875">
    <property type="entry name" value="Leu-rich_rpt_4"/>
</dbReference>
<evidence type="ECO:0000256" key="7">
    <source>
        <dbReference type="SAM" id="MobiDB-lite"/>
    </source>
</evidence>
<dbReference type="Pfam" id="PF25624">
    <property type="entry name" value="PH_S11IP_C"/>
    <property type="match status" value="1"/>
</dbReference>
<dbReference type="AlphaFoldDB" id="A0AAD1SQP7"/>
<dbReference type="InterPro" id="IPR032675">
    <property type="entry name" value="LRR_dom_sf"/>
</dbReference>
<dbReference type="PANTHER" id="PTHR15454:SF69">
    <property type="entry name" value="SERINE_THREONINE-PROTEIN KINASE 11-INTERACTING PROTEIN"/>
    <property type="match status" value="1"/>
</dbReference>
<feature type="domain" description="STK11-interacting protein C-terminal PH" evidence="11">
    <location>
        <begin position="944"/>
        <end position="1075"/>
    </location>
</feature>
<keyword evidence="12" id="KW-0418">Kinase</keyword>
<reference evidence="12" key="1">
    <citation type="submission" date="2022-03" db="EMBL/GenBank/DDBJ databases">
        <authorList>
            <person name="Alioto T."/>
            <person name="Alioto T."/>
            <person name="Gomez Garrido J."/>
        </authorList>
    </citation>
    <scope>NUCLEOTIDE SEQUENCE</scope>
</reference>
<organism evidence="12 13">
    <name type="scientific">Pelobates cultripes</name>
    <name type="common">Western spadefoot toad</name>
    <dbReference type="NCBI Taxonomy" id="61616"/>
    <lineage>
        <taxon>Eukaryota</taxon>
        <taxon>Metazoa</taxon>
        <taxon>Chordata</taxon>
        <taxon>Craniata</taxon>
        <taxon>Vertebrata</taxon>
        <taxon>Euteleostomi</taxon>
        <taxon>Amphibia</taxon>
        <taxon>Batrachia</taxon>
        <taxon>Anura</taxon>
        <taxon>Pelobatoidea</taxon>
        <taxon>Pelobatidae</taxon>
        <taxon>Pelobates</taxon>
    </lineage>
</organism>
<dbReference type="InterPro" id="IPR057292">
    <property type="entry name" value="PH_S11IP"/>
</dbReference>
<evidence type="ECO:0000313" key="13">
    <source>
        <dbReference type="Proteomes" id="UP001295444"/>
    </source>
</evidence>
<dbReference type="Pfam" id="PF23142">
    <property type="entry name" value="PH_PLEKHM2"/>
    <property type="match status" value="1"/>
</dbReference>
<dbReference type="InterPro" id="IPR057288">
    <property type="entry name" value="PH_PLEKHM2"/>
</dbReference>
<dbReference type="EMBL" id="OW240918">
    <property type="protein sequence ID" value="CAH2305343.1"/>
    <property type="molecule type" value="Genomic_DNA"/>
</dbReference>
<keyword evidence="4" id="KW-0963">Cytoplasm</keyword>
<dbReference type="SMART" id="SM00369">
    <property type="entry name" value="LRR_TYP"/>
    <property type="match status" value="3"/>
</dbReference>
<evidence type="ECO:0000256" key="3">
    <source>
        <dbReference type="ARBA" id="ARBA00020683"/>
    </source>
</evidence>
<keyword evidence="6" id="KW-0677">Repeat</keyword>
<comment type="subcellular location">
    <subcellularLocation>
        <location evidence="1">Cytoplasm</location>
    </subcellularLocation>
</comment>
<proteinExistence type="inferred from homology"/>
<accession>A0AAD1SQP7</accession>
<feature type="domain" description="PLEKHM2 PH" evidence="9">
    <location>
        <begin position="798"/>
        <end position="928"/>
    </location>
</feature>
<evidence type="ECO:0000256" key="5">
    <source>
        <dbReference type="ARBA" id="ARBA00022614"/>
    </source>
</evidence>
<dbReference type="GO" id="GO:0016301">
    <property type="term" value="F:kinase activity"/>
    <property type="evidence" value="ECO:0007669"/>
    <property type="project" value="UniProtKB-KW"/>
</dbReference>
<feature type="domain" description="Serine/threonine-protein kinase 11-interacting protein PH" evidence="10">
    <location>
        <begin position="516"/>
        <end position="631"/>
    </location>
</feature>
<evidence type="ECO:0000313" key="12">
    <source>
        <dbReference type="EMBL" id="CAH2305343.1"/>
    </source>
</evidence>
<keyword evidence="12" id="KW-0808">Transferase</keyword>
<feature type="region of interest" description="Disordered" evidence="7">
    <location>
        <begin position="703"/>
        <end position="743"/>
    </location>
</feature>
<dbReference type="Pfam" id="PF25357">
    <property type="entry name" value="PH_S11IP"/>
    <property type="match status" value="1"/>
</dbReference>
<feature type="compositionally biased region" description="Low complexity" evidence="7">
    <location>
        <begin position="769"/>
        <end position="782"/>
    </location>
</feature>
<evidence type="ECO:0000259" key="11">
    <source>
        <dbReference type="Pfam" id="PF25624"/>
    </source>
</evidence>
<comment type="similarity">
    <text evidence="2">Belongs to the STK11IP family.</text>
</comment>
<dbReference type="Pfam" id="PF12799">
    <property type="entry name" value="LRR_4"/>
    <property type="match status" value="1"/>
</dbReference>
<keyword evidence="5" id="KW-0433">Leucine-rich repeat</keyword>
<name>A0AAD1SQP7_PELCU</name>
<feature type="region of interest" description="Disordered" evidence="7">
    <location>
        <begin position="330"/>
        <end position="382"/>
    </location>
</feature>
<dbReference type="PROSITE" id="PS51450">
    <property type="entry name" value="LRR"/>
    <property type="match status" value="5"/>
</dbReference>
<dbReference type="Gene3D" id="3.80.10.10">
    <property type="entry name" value="Ribonuclease Inhibitor"/>
    <property type="match status" value="1"/>
</dbReference>
<feature type="domain" description="LKB1 serine/threonine kinase interacting protein 1 N-terminal" evidence="8">
    <location>
        <begin position="6"/>
        <end position="90"/>
    </location>
</feature>
<gene>
    <name evidence="12" type="ORF">PECUL_23A017050</name>
</gene>
<evidence type="ECO:0000256" key="2">
    <source>
        <dbReference type="ARBA" id="ARBA00008771"/>
    </source>
</evidence>
<evidence type="ECO:0000256" key="4">
    <source>
        <dbReference type="ARBA" id="ARBA00022490"/>
    </source>
</evidence>
<dbReference type="SMART" id="SM00365">
    <property type="entry name" value="LRR_SD22"/>
    <property type="match status" value="4"/>
</dbReference>
<feature type="compositionally biased region" description="Polar residues" evidence="7">
    <location>
        <begin position="759"/>
        <end position="768"/>
    </location>
</feature>
<dbReference type="GO" id="GO:0005737">
    <property type="term" value="C:cytoplasm"/>
    <property type="evidence" value="ECO:0007669"/>
    <property type="project" value="UniProtKB-SubCell"/>
</dbReference>
<dbReference type="Pfam" id="PF15904">
    <property type="entry name" value="LIP1"/>
    <property type="match status" value="1"/>
</dbReference>
<dbReference type="InterPro" id="IPR001611">
    <property type="entry name" value="Leu-rich_rpt"/>
</dbReference>
<evidence type="ECO:0000259" key="10">
    <source>
        <dbReference type="Pfam" id="PF25357"/>
    </source>
</evidence>
<dbReference type="FunFam" id="3.80.10.10:FF:000658">
    <property type="entry name" value="Serine/threonine-protein kinase 11-interacting protein"/>
    <property type="match status" value="1"/>
</dbReference>
<dbReference type="InterPro" id="IPR031782">
    <property type="entry name" value="LIP1_N"/>
</dbReference>
<keyword evidence="13" id="KW-1185">Reference proteome</keyword>
<evidence type="ECO:0000259" key="8">
    <source>
        <dbReference type="Pfam" id="PF15904"/>
    </source>
</evidence>
<dbReference type="PANTHER" id="PTHR15454">
    <property type="entry name" value="NISCHARIN RELATED"/>
    <property type="match status" value="1"/>
</dbReference>
<dbReference type="InterPro" id="IPR003591">
    <property type="entry name" value="Leu-rich_rpt_typical-subtyp"/>
</dbReference>
<feature type="region of interest" description="Disordered" evidence="7">
    <location>
        <begin position="759"/>
        <end position="788"/>
    </location>
</feature>
<sequence length="1128" mass="127263">MPTRAEDSLIQALAHLLRNHGESVLNGSRVLTLLTPCLQVITRLIEQLFPRMPGSGFQALPSHPSDSPSVLQTQFLLDMFQKAPSLKLVHSADSPDQLDVTIFPFKSLKCLELRFLPPHCLYGLRSVYSRLEVLICFKCITTLQEVISLCAGDLTLALAWLELHTLNFSYNMICKLDGSLELLNSLKTLDLSHNHIKDCESYLKVLEELRYLNLGFNLLTSVPEISTAATATLQTLVLRHNQLATTSGLEHLTNLQHLDLSYNLLHDHKQLKGLTKLHSLRKLFLEGNPLYYHKDHQLLTVQYLSPRTLNKMFLDGYLMISLESMKAEDEIPNSTNSSPSPVELLDSCSGVETKASSLPRKKSKVKVRTASISEPSDNDCDRRRLKKQPVLQHQKVIERTESFRNQYGADWLQYRDHLERELNEDNPQIESLLPVSQSPLDAEPFFKNMETPVETKQTSPSPTQELPEPLVEVCQEPNNTDVTEVKLLDDDDDDDGFSWGDVAARAAEEDKYEIVDPLGPPVAVSPIQDGRPCYSDWPFIFFHLTRECFFEIALDRGQLLTKRHLSNLMDVKTSVIPWTWKDEVQEFPLITLFFDSVIEERKKAQYVVLDDSPDDSAKMLCDALRPIIEENKKEKERKEAAKPKPLYRCLKCYKIFGLEECNNAVNGKINGINKVRDSPPGSPSVVDTCPGCGSSYVIFSPPPEERSFVNSPRGAYPDREEQKSSPSEEETDSPGPCNGAESGVLNTLDRVRQALKRASFSSGNTLTGSSKSSSPSPPSSQSVHEVEQPWQLTPGSFQTLDFRLVDHRLKFHLDFEIIVEHQEEYQCCFKVPVVRFGKASHFCGLVVVSNQKIYFLEIRGEIRGSPCNWVKPGDVYSLDLFTHMQIGLNQQMLHLGFDGPDAAYTLLIGNRTYTTMFSQNILDTLSELPPRYLKSLVQIPEEVVTPQHRIWPLLCAQPGAETPPEFMYITVSFLKVDVVNLARDNLPDCDLAFGATLAQRESSAKPVSLLITHTHAYVLEDAHHWNPSPPAESNDLANCPESFRIKEKEPIVAVCAVHLFPSHPCHFHIRIHNEWLLPDIFQRFMLRVITLTNDTKCVYGWITCLTAPLCTSRNRDCLAAMDTGFTGA</sequence>
<evidence type="ECO:0000256" key="6">
    <source>
        <dbReference type="ARBA" id="ARBA00022737"/>
    </source>
</evidence>
<dbReference type="InterPro" id="IPR057676">
    <property type="entry name" value="PH_S11IP_C"/>
</dbReference>
<dbReference type="GO" id="GO:0008104">
    <property type="term" value="P:intracellular protein localization"/>
    <property type="evidence" value="ECO:0007669"/>
    <property type="project" value="TreeGrafter"/>
</dbReference>
<dbReference type="SUPFAM" id="SSF52075">
    <property type="entry name" value="Outer arm dynein light chain 1"/>
    <property type="match status" value="1"/>
</dbReference>
<evidence type="ECO:0000259" key="9">
    <source>
        <dbReference type="Pfam" id="PF23142"/>
    </source>
</evidence>
<evidence type="ECO:0000256" key="1">
    <source>
        <dbReference type="ARBA" id="ARBA00004496"/>
    </source>
</evidence>
<protein>
    <recommendedName>
        <fullName evidence="3">Serine/threonine-protein kinase 11-interacting protein</fullName>
    </recommendedName>
</protein>